<feature type="domain" description="Large ribosomal subunit protein eL40" evidence="5">
    <location>
        <begin position="2"/>
        <end position="53"/>
    </location>
</feature>
<protein>
    <submittedName>
        <fullName evidence="6">Ubiquitin-60S Ribosomal Protein L40</fullName>
    </submittedName>
</protein>
<evidence type="ECO:0000259" key="5">
    <source>
        <dbReference type="SMART" id="SM01377"/>
    </source>
</evidence>
<evidence type="ECO:0000256" key="2">
    <source>
        <dbReference type="ARBA" id="ARBA00022490"/>
    </source>
</evidence>
<dbReference type="GO" id="GO:0003735">
    <property type="term" value="F:structural constituent of ribosome"/>
    <property type="evidence" value="ECO:0007669"/>
    <property type="project" value="InterPro"/>
</dbReference>
<accession>A0AB39J7Z3</accession>
<dbReference type="Pfam" id="PF01020">
    <property type="entry name" value="Ribosomal_L40e"/>
    <property type="match status" value="1"/>
</dbReference>
<keyword evidence="3 6" id="KW-0689">Ribosomal protein</keyword>
<dbReference type="GO" id="GO:1990904">
    <property type="term" value="C:ribonucleoprotein complex"/>
    <property type="evidence" value="ECO:0007669"/>
    <property type="project" value="UniProtKB-KW"/>
</dbReference>
<sequence>MVYDPSLAGVAKKVNCEKMVCRKCYARLPLRASNCRKKKCGHSNQLRLKKKLK</sequence>
<evidence type="ECO:0000256" key="3">
    <source>
        <dbReference type="ARBA" id="ARBA00022980"/>
    </source>
</evidence>
<gene>
    <name evidence="6" type="ORF">FloV-SA2_00074</name>
</gene>
<name>A0AB39J7Z3_9VIRU</name>
<keyword evidence="4" id="KW-0687">Ribonucleoprotein</keyword>
<proteinExistence type="predicted"/>
<dbReference type="InterPro" id="IPR038587">
    <property type="entry name" value="Ribosomal_eL40_sf"/>
</dbReference>
<dbReference type="SMART" id="SM01377">
    <property type="entry name" value="Ribosomal_L40e"/>
    <property type="match status" value="1"/>
</dbReference>
<dbReference type="InterPro" id="IPR001975">
    <property type="entry name" value="Ribosomal_eL40_dom"/>
</dbReference>
<evidence type="ECO:0000256" key="1">
    <source>
        <dbReference type="ARBA" id="ARBA00004496"/>
    </source>
</evidence>
<reference evidence="6" key="1">
    <citation type="submission" date="2024-03" db="EMBL/GenBank/DDBJ databases">
        <title>Eukaryotic viruses encode the ribosomal protein eL40.</title>
        <authorList>
            <person name="Thomy J."/>
            <person name="Schvarcz C.R."/>
            <person name="McBeain K.A."/>
            <person name="Edwards K.F."/>
            <person name="Steward G.F."/>
        </authorList>
    </citation>
    <scope>NUCLEOTIDE SEQUENCE</scope>
    <source>
        <strain evidence="6">FloV-SA2</strain>
    </source>
</reference>
<keyword evidence="2" id="KW-0963">Cytoplasm</keyword>
<organism evidence="6">
    <name type="scientific">Florenciella sp. virus SA2</name>
    <dbReference type="NCBI Taxonomy" id="3240092"/>
    <lineage>
        <taxon>Viruses</taxon>
    </lineage>
</organism>
<comment type="subcellular location">
    <subcellularLocation>
        <location evidence="1">Cytoplasm</location>
    </subcellularLocation>
</comment>
<dbReference type="Gene3D" id="4.10.1060.50">
    <property type="match status" value="1"/>
</dbReference>
<evidence type="ECO:0000256" key="4">
    <source>
        <dbReference type="ARBA" id="ARBA00023274"/>
    </source>
</evidence>
<evidence type="ECO:0000313" key="6">
    <source>
        <dbReference type="EMBL" id="XDO01897.1"/>
    </source>
</evidence>
<dbReference type="FunFam" id="4.10.1060.50:FF:000001">
    <property type="entry name" value="ubiquitin-60S ribosomal protein L40"/>
    <property type="match status" value="1"/>
</dbReference>
<dbReference type="InterPro" id="IPR011332">
    <property type="entry name" value="Ribosomal_zn-bd"/>
</dbReference>
<dbReference type="SUPFAM" id="SSF57829">
    <property type="entry name" value="Zn-binding ribosomal proteins"/>
    <property type="match status" value="1"/>
</dbReference>
<dbReference type="EMBL" id="PP542043">
    <property type="protein sequence ID" value="XDO01897.1"/>
    <property type="molecule type" value="Genomic_DNA"/>
</dbReference>